<dbReference type="OrthoDB" id="3782345at2"/>
<organism evidence="2 3">
    <name type="scientific">Nocardioides euryhalodurans</name>
    <dbReference type="NCBI Taxonomy" id="2518370"/>
    <lineage>
        <taxon>Bacteria</taxon>
        <taxon>Bacillati</taxon>
        <taxon>Actinomycetota</taxon>
        <taxon>Actinomycetes</taxon>
        <taxon>Propionibacteriales</taxon>
        <taxon>Nocardioidaceae</taxon>
        <taxon>Nocardioides</taxon>
    </lineage>
</organism>
<name>A0A4P7GPD7_9ACTN</name>
<dbReference type="SUPFAM" id="SSF52242">
    <property type="entry name" value="Cobalamin (vitamin B12)-binding domain"/>
    <property type="match status" value="1"/>
</dbReference>
<evidence type="ECO:0000259" key="1">
    <source>
        <dbReference type="PROSITE" id="PS51332"/>
    </source>
</evidence>
<accession>A0A4P7GPD7</accession>
<dbReference type="PROSITE" id="PS51332">
    <property type="entry name" value="B12_BINDING"/>
    <property type="match status" value="1"/>
</dbReference>
<dbReference type="GO" id="GO:0046872">
    <property type="term" value="F:metal ion binding"/>
    <property type="evidence" value="ECO:0007669"/>
    <property type="project" value="InterPro"/>
</dbReference>
<dbReference type="RefSeq" id="WP_135079908.1">
    <property type="nucleotide sequence ID" value="NZ_CP038267.1"/>
</dbReference>
<dbReference type="KEGG" id="noy:EXE57_18005"/>
<dbReference type="Gene3D" id="3.40.50.280">
    <property type="entry name" value="Cobalamin-binding domain"/>
    <property type="match status" value="1"/>
</dbReference>
<keyword evidence="3" id="KW-1185">Reference proteome</keyword>
<protein>
    <recommendedName>
        <fullName evidence="1">B12-binding domain-containing protein</fullName>
    </recommendedName>
</protein>
<reference evidence="2 3" key="1">
    <citation type="submission" date="2019-03" db="EMBL/GenBank/DDBJ databases">
        <title>Three New Species of Nocardioides, Nocardioides euryhalodurans sp. nov., Nocardioides seonyuensis sp. nov. and Nocardioides eburneoflavus sp. nov., Iolated from Soil.</title>
        <authorList>
            <person name="Roh S.G."/>
            <person name="Lee C."/>
            <person name="Kim M.-K."/>
            <person name="Kim S.B."/>
        </authorList>
    </citation>
    <scope>NUCLEOTIDE SEQUENCE [LARGE SCALE GENOMIC DNA]</scope>
    <source>
        <strain evidence="2 3">MMS17-SY117</strain>
    </source>
</reference>
<evidence type="ECO:0000313" key="2">
    <source>
        <dbReference type="EMBL" id="QBR93963.1"/>
    </source>
</evidence>
<dbReference type="InterPro" id="IPR036594">
    <property type="entry name" value="Meth_synthase_dom"/>
</dbReference>
<dbReference type="InterPro" id="IPR006158">
    <property type="entry name" value="Cobalamin-bd"/>
</dbReference>
<dbReference type="Proteomes" id="UP000294894">
    <property type="component" value="Chromosome"/>
</dbReference>
<dbReference type="Pfam" id="PF02607">
    <property type="entry name" value="B12-binding_2"/>
    <property type="match status" value="1"/>
</dbReference>
<dbReference type="EMBL" id="CP038267">
    <property type="protein sequence ID" value="QBR93963.1"/>
    <property type="molecule type" value="Genomic_DNA"/>
</dbReference>
<evidence type="ECO:0000313" key="3">
    <source>
        <dbReference type="Proteomes" id="UP000294894"/>
    </source>
</evidence>
<gene>
    <name evidence="2" type="ORF">EXE57_18005</name>
</gene>
<dbReference type="Gene3D" id="1.10.1240.10">
    <property type="entry name" value="Methionine synthase domain"/>
    <property type="match status" value="1"/>
</dbReference>
<dbReference type="GO" id="GO:0031419">
    <property type="term" value="F:cobalamin binding"/>
    <property type="evidence" value="ECO:0007669"/>
    <property type="project" value="InterPro"/>
</dbReference>
<dbReference type="InterPro" id="IPR036724">
    <property type="entry name" value="Cobalamin-bd_sf"/>
</dbReference>
<dbReference type="AlphaFoldDB" id="A0A4P7GPD7"/>
<feature type="domain" description="B12-binding" evidence="1">
    <location>
        <begin position="93"/>
        <end position="218"/>
    </location>
</feature>
<sequence>MTLTASLVPAADHYWSTLVRNDAEAAYAVIDGILDAGVDPAVALDIVVHTQQRIGESWAANDWTVGQEHAATAISEEVVSRVWEDLPEPTPGPRPLLVCCAEREFHSLAAQVVAASLRAWDRPTEFLGPNTHRERLVQHVEETRPSVVLVSASLSSSLTRVARQIAAVTATGTPVLAGGAAFDANGARAHRLGATAYAPDARAAFDLLDRLPDVVIPPPSPHDEEAQRLTTMADTLAREVLDATEGSLGAGADALTPDHWRVVLATFTPHLVASVAGGVLTEDPTVPVAARQWLDGVLQRRGAPDHVTDLLWEQLRGRLQEYPASRALLG</sequence>
<proteinExistence type="predicted"/>
<dbReference type="Pfam" id="PF02310">
    <property type="entry name" value="B12-binding"/>
    <property type="match status" value="1"/>
</dbReference>
<dbReference type="InterPro" id="IPR003759">
    <property type="entry name" value="Cbl-bd_cap"/>
</dbReference>